<protein>
    <submittedName>
        <fullName evidence="1">Uncharacterized protein</fullName>
    </submittedName>
</protein>
<evidence type="ECO:0000313" key="1">
    <source>
        <dbReference type="EMBL" id="ESZ92188.1"/>
    </source>
</evidence>
<dbReference type="AlphaFoldDB" id="W9C8R1"/>
<comment type="caution">
    <text evidence="1">The sequence shown here is derived from an EMBL/GenBank/DDBJ whole genome shotgun (WGS) entry which is preliminary data.</text>
</comment>
<accession>W9C8R1</accession>
<proteinExistence type="predicted"/>
<dbReference type="HOGENOM" id="CLU_2360961_0_0_1"/>
<keyword evidence="2" id="KW-1185">Reference proteome</keyword>
<sequence length="96" mass="10530">MSPGGTLPEYIEMRLNVKYWQSLWQIASSRGAYEQVSMHAKYGGSARLEQLSERVSRAVDDEDDVPGKITFAASGVYLLLDPDVTSADMKSGQGQS</sequence>
<dbReference type="EMBL" id="AYSA01000413">
    <property type="protein sequence ID" value="ESZ92188.1"/>
    <property type="molecule type" value="Genomic_DNA"/>
</dbReference>
<reference evidence="1 2" key="1">
    <citation type="journal article" date="2014" name="Genome Announc.">
        <title>Draft genome sequence of Sclerotinia borealis, a psychrophilic plant pathogenic fungus.</title>
        <authorList>
            <person name="Mardanov A.V."/>
            <person name="Beletsky A.V."/>
            <person name="Kadnikov V.V."/>
            <person name="Ignatov A.N."/>
            <person name="Ravin N.V."/>
        </authorList>
    </citation>
    <scope>NUCLEOTIDE SEQUENCE [LARGE SCALE GENOMIC DNA]</scope>
    <source>
        <strain evidence="2">F-4157</strain>
    </source>
</reference>
<organism evidence="1 2">
    <name type="scientific">Sclerotinia borealis (strain F-4128)</name>
    <dbReference type="NCBI Taxonomy" id="1432307"/>
    <lineage>
        <taxon>Eukaryota</taxon>
        <taxon>Fungi</taxon>
        <taxon>Dikarya</taxon>
        <taxon>Ascomycota</taxon>
        <taxon>Pezizomycotina</taxon>
        <taxon>Leotiomycetes</taxon>
        <taxon>Helotiales</taxon>
        <taxon>Sclerotiniaceae</taxon>
        <taxon>Sclerotinia</taxon>
    </lineage>
</organism>
<dbReference type="Proteomes" id="UP000019487">
    <property type="component" value="Unassembled WGS sequence"/>
</dbReference>
<evidence type="ECO:0000313" key="2">
    <source>
        <dbReference type="Proteomes" id="UP000019487"/>
    </source>
</evidence>
<name>W9C8R1_SCLBF</name>
<gene>
    <name evidence="1" type="ORF">SBOR_7445</name>
</gene>